<feature type="region of interest" description="Disordered" evidence="1">
    <location>
        <begin position="208"/>
        <end position="241"/>
    </location>
</feature>
<dbReference type="EMBL" id="BNJQ01000004">
    <property type="protein sequence ID" value="GHP03089.1"/>
    <property type="molecule type" value="Genomic_DNA"/>
</dbReference>
<gene>
    <name evidence="2" type="ORF">PPROV_000184400</name>
</gene>
<reference evidence="2" key="1">
    <citation type="submission" date="2020-10" db="EMBL/GenBank/DDBJ databases">
        <title>Unveiling of a novel bifunctional photoreceptor, Dualchrome1, isolated from a cosmopolitan green alga.</title>
        <authorList>
            <person name="Suzuki S."/>
            <person name="Kawachi M."/>
        </authorList>
    </citation>
    <scope>NUCLEOTIDE SEQUENCE</scope>
    <source>
        <strain evidence="2">NIES 2893</strain>
    </source>
</reference>
<evidence type="ECO:0000313" key="3">
    <source>
        <dbReference type="Proteomes" id="UP000660262"/>
    </source>
</evidence>
<name>A0A830HCM2_9CHLO</name>
<organism evidence="2 3">
    <name type="scientific">Pycnococcus provasolii</name>
    <dbReference type="NCBI Taxonomy" id="41880"/>
    <lineage>
        <taxon>Eukaryota</taxon>
        <taxon>Viridiplantae</taxon>
        <taxon>Chlorophyta</taxon>
        <taxon>Pseudoscourfieldiophyceae</taxon>
        <taxon>Pseudoscourfieldiales</taxon>
        <taxon>Pycnococcaceae</taxon>
        <taxon>Pycnococcus</taxon>
    </lineage>
</organism>
<dbReference type="Proteomes" id="UP000660262">
    <property type="component" value="Unassembled WGS sequence"/>
</dbReference>
<proteinExistence type="predicted"/>
<keyword evidence="3" id="KW-1185">Reference proteome</keyword>
<evidence type="ECO:0000313" key="2">
    <source>
        <dbReference type="EMBL" id="GHP03089.1"/>
    </source>
</evidence>
<evidence type="ECO:0000256" key="1">
    <source>
        <dbReference type="SAM" id="MobiDB-lite"/>
    </source>
</evidence>
<sequence length="241" mass="25906">MLLMDSPSGRAKSEKTTPIALINPVSRVDIVELQAVSKSVDGKYGLPAAINLKRVVVKVVGADGVTGVTPEMQALRFETSMFRVNEYSKRNMTKDVEQLRSGGGSGVARARALYSLLTEGAKRLSPSQKKTRDAIFGFKGPTPVHLGGGEYEFVGASVLAFKKGKYRVQFIVQGIATPPSLDKHDVNLKTHSKTVALRLKWGNTKGDENVSANSKVADTKNSHPILSPKRASGPVSECVVD</sequence>
<dbReference type="AlphaFoldDB" id="A0A830HCM2"/>
<accession>A0A830HCM2</accession>
<protein>
    <submittedName>
        <fullName evidence="2">Uncharacterized protein</fullName>
    </submittedName>
</protein>
<comment type="caution">
    <text evidence="2">The sequence shown here is derived from an EMBL/GenBank/DDBJ whole genome shotgun (WGS) entry which is preliminary data.</text>
</comment>